<evidence type="ECO:0000256" key="1">
    <source>
        <dbReference type="SAM" id="Phobius"/>
    </source>
</evidence>
<dbReference type="Pfam" id="PF24672">
    <property type="entry name" value="DUF7654"/>
    <property type="match status" value="1"/>
</dbReference>
<organism evidence="4 5">
    <name type="scientific">Flavimobilis rhizosphaerae</name>
    <dbReference type="NCBI Taxonomy" id="2775421"/>
    <lineage>
        <taxon>Bacteria</taxon>
        <taxon>Bacillati</taxon>
        <taxon>Actinomycetota</taxon>
        <taxon>Actinomycetes</taxon>
        <taxon>Micrococcales</taxon>
        <taxon>Jonesiaceae</taxon>
        <taxon>Flavimobilis</taxon>
    </lineage>
</organism>
<evidence type="ECO:0000313" key="5">
    <source>
        <dbReference type="Proteomes" id="UP000642107"/>
    </source>
</evidence>
<feature type="transmembrane region" description="Helical" evidence="1">
    <location>
        <begin position="101"/>
        <end position="122"/>
    </location>
</feature>
<dbReference type="InterPro" id="IPR056071">
    <property type="entry name" value="DUF7654"/>
</dbReference>
<keyword evidence="5" id="KW-1185">Reference proteome</keyword>
<name>A0ABR9DPA4_9MICO</name>
<sequence>MTALVMAGTVVIVAKALRRRRLARTLDSVPPAEDHGGIWLPLAVSAAIAFLTAWSFLPLPDWLGAVTVMDRVQPTRTPLALGFACVLLFGALASSRRVYPAWIWALLIGAAVDAGFIAVLAADRIPWDHSQVNAALVFACGLGLGALFAALLHRRTAGPASVTLALVTTVSWGLVNPLMQGTAPLTNDPLSKRLGEVTAGSSNPRVVAFGDFDMTAKVRAAGLQSISGVTLYPDREVLSALMPGQENIWNNYGQYLWRPAGAGEGMKLEPYRGTVRLLHADPCYAELLSVVDPGWVVSDEQLDRECLEELTPTLSVDGQDVHMYKVVRRS</sequence>
<proteinExistence type="predicted"/>
<keyword evidence="1" id="KW-0812">Transmembrane</keyword>
<feature type="transmembrane region" description="Helical" evidence="1">
    <location>
        <begin position="78"/>
        <end position="95"/>
    </location>
</feature>
<feature type="transmembrane region" description="Helical" evidence="1">
    <location>
        <begin position="134"/>
        <end position="152"/>
    </location>
</feature>
<accession>A0ABR9DPA4</accession>
<dbReference type="RefSeq" id="WP_192277141.1">
    <property type="nucleotide sequence ID" value="NZ_JACZDF010000001.1"/>
</dbReference>
<reference evidence="4 5" key="1">
    <citation type="submission" date="2020-09" db="EMBL/GenBank/DDBJ databases">
        <title>Flavimobilis rhizosphaerae sp. nov., isolated from rhizosphere soil of Spartina alterniflora.</title>
        <authorList>
            <person name="Hanqin C."/>
        </authorList>
    </citation>
    <scope>NUCLEOTIDE SEQUENCE [LARGE SCALE GENOMIC DNA]</scope>
    <source>
        <strain evidence="4 5">GY 10621</strain>
    </source>
</reference>
<evidence type="ECO:0000259" key="2">
    <source>
        <dbReference type="Pfam" id="PF24672"/>
    </source>
</evidence>
<keyword evidence="1" id="KW-0472">Membrane</keyword>
<feature type="transmembrane region" description="Helical" evidence="1">
    <location>
        <begin position="38"/>
        <end position="57"/>
    </location>
</feature>
<comment type="caution">
    <text evidence="4">The sequence shown here is derived from an EMBL/GenBank/DDBJ whole genome shotgun (WGS) entry which is preliminary data.</text>
</comment>
<evidence type="ECO:0000259" key="3">
    <source>
        <dbReference type="Pfam" id="PF24677"/>
    </source>
</evidence>
<dbReference type="Pfam" id="PF24677">
    <property type="entry name" value="DUF7657"/>
    <property type="match status" value="1"/>
</dbReference>
<gene>
    <name evidence="4" type="ORF">IGS67_01505</name>
</gene>
<feature type="domain" description="DUF7654" evidence="2">
    <location>
        <begin position="184"/>
        <end position="328"/>
    </location>
</feature>
<evidence type="ECO:0000313" key="4">
    <source>
        <dbReference type="EMBL" id="MBD9698172.1"/>
    </source>
</evidence>
<protein>
    <submittedName>
        <fullName evidence="4">Uncharacterized protein</fullName>
    </submittedName>
</protein>
<dbReference type="EMBL" id="JACZDF010000001">
    <property type="protein sequence ID" value="MBD9698172.1"/>
    <property type="molecule type" value="Genomic_DNA"/>
</dbReference>
<dbReference type="InterPro" id="IPR056074">
    <property type="entry name" value="DUF7657"/>
</dbReference>
<dbReference type="Proteomes" id="UP000642107">
    <property type="component" value="Unassembled WGS sequence"/>
</dbReference>
<keyword evidence="1" id="KW-1133">Transmembrane helix</keyword>
<feature type="domain" description="DUF7657" evidence="3">
    <location>
        <begin position="39"/>
        <end position="92"/>
    </location>
</feature>